<proteinExistence type="predicted"/>
<comment type="caution">
    <text evidence="3">The sequence shown here is derived from an EMBL/GenBank/DDBJ whole genome shotgun (WGS) entry which is preliminary data.</text>
</comment>
<keyword evidence="4" id="KW-1185">Reference proteome</keyword>
<sequence length="219" mass="21856">MTVSPYALLAATALAGGGALFATVPPAPAPYDAAFVVFAYGDQPLSAGPNAYSSSSRTSENTGGARSADGRMVVGWGHAIAGEGHADAVATDITVLGGTIRAAAVIAHCRQGAVTSRAVDVTGDVNGAATVAYDVRTKNQDGSTTVVGMQIRVHSGESTVINIASASCAPQQDRPMPPPTAADLTGHTDGWSGLPGRISNTRPDQSGAVTQAGVLSAGR</sequence>
<feature type="compositionally biased region" description="Polar residues" evidence="1">
    <location>
        <begin position="51"/>
        <end position="64"/>
    </location>
</feature>
<organism evidence="3 4">
    <name type="scientific">Actinoplanes sichuanensis</name>
    <dbReference type="NCBI Taxonomy" id="512349"/>
    <lineage>
        <taxon>Bacteria</taxon>
        <taxon>Bacillati</taxon>
        <taxon>Actinomycetota</taxon>
        <taxon>Actinomycetes</taxon>
        <taxon>Micromonosporales</taxon>
        <taxon>Micromonosporaceae</taxon>
        <taxon>Actinoplanes</taxon>
    </lineage>
</organism>
<feature type="compositionally biased region" description="Polar residues" evidence="1">
    <location>
        <begin position="198"/>
        <end position="209"/>
    </location>
</feature>
<evidence type="ECO:0000256" key="1">
    <source>
        <dbReference type="SAM" id="MobiDB-lite"/>
    </source>
</evidence>
<feature type="chain" id="PRO_5045458139" evidence="2">
    <location>
        <begin position="23"/>
        <end position="219"/>
    </location>
</feature>
<protein>
    <submittedName>
        <fullName evidence="3">Uncharacterized protein</fullName>
    </submittedName>
</protein>
<feature type="region of interest" description="Disordered" evidence="1">
    <location>
        <begin position="49"/>
        <end position="68"/>
    </location>
</feature>
<evidence type="ECO:0000256" key="2">
    <source>
        <dbReference type="SAM" id="SignalP"/>
    </source>
</evidence>
<gene>
    <name evidence="3" type="ORF">ACFQ5G_04985</name>
</gene>
<feature type="signal peptide" evidence="2">
    <location>
        <begin position="1"/>
        <end position="22"/>
    </location>
</feature>
<dbReference type="EMBL" id="JBHTMK010000005">
    <property type="protein sequence ID" value="MFD1364699.1"/>
    <property type="molecule type" value="Genomic_DNA"/>
</dbReference>
<evidence type="ECO:0000313" key="3">
    <source>
        <dbReference type="EMBL" id="MFD1364699.1"/>
    </source>
</evidence>
<dbReference type="Proteomes" id="UP001597183">
    <property type="component" value="Unassembled WGS sequence"/>
</dbReference>
<evidence type="ECO:0000313" key="4">
    <source>
        <dbReference type="Proteomes" id="UP001597183"/>
    </source>
</evidence>
<accession>A0ABW4A2F9</accession>
<name>A0ABW4A2F9_9ACTN</name>
<feature type="region of interest" description="Disordered" evidence="1">
    <location>
        <begin position="169"/>
        <end position="219"/>
    </location>
</feature>
<keyword evidence="2" id="KW-0732">Signal</keyword>
<reference evidence="4" key="1">
    <citation type="journal article" date="2019" name="Int. J. Syst. Evol. Microbiol.">
        <title>The Global Catalogue of Microorganisms (GCM) 10K type strain sequencing project: providing services to taxonomists for standard genome sequencing and annotation.</title>
        <authorList>
            <consortium name="The Broad Institute Genomics Platform"/>
            <consortium name="The Broad Institute Genome Sequencing Center for Infectious Disease"/>
            <person name="Wu L."/>
            <person name="Ma J."/>
        </authorList>
    </citation>
    <scope>NUCLEOTIDE SEQUENCE [LARGE SCALE GENOMIC DNA]</scope>
    <source>
        <strain evidence="4">CCM 7526</strain>
    </source>
</reference>
<dbReference type="RefSeq" id="WP_317791465.1">
    <property type="nucleotide sequence ID" value="NZ_AP028461.1"/>
</dbReference>